<evidence type="ECO:0000313" key="3">
    <source>
        <dbReference type="Proteomes" id="UP000283841"/>
    </source>
</evidence>
<dbReference type="PANTHER" id="PTHR36091">
    <property type="entry name" value="ALTERED INHERITANCE OF MITOCHONDRIA PROTEIN 9, MITOCHONDRIAL"/>
    <property type="match status" value="1"/>
</dbReference>
<keyword evidence="2" id="KW-0418">Kinase</keyword>
<proteinExistence type="predicted"/>
<dbReference type="InterPro" id="IPR011009">
    <property type="entry name" value="Kinase-like_dom_sf"/>
</dbReference>
<organism evidence="2 3">
    <name type="scientific">Byssochlamys spectabilis</name>
    <name type="common">Paecilomyces variotii</name>
    <dbReference type="NCBI Taxonomy" id="264951"/>
    <lineage>
        <taxon>Eukaryota</taxon>
        <taxon>Fungi</taxon>
        <taxon>Dikarya</taxon>
        <taxon>Ascomycota</taxon>
        <taxon>Pezizomycotina</taxon>
        <taxon>Eurotiomycetes</taxon>
        <taxon>Eurotiomycetidae</taxon>
        <taxon>Eurotiales</taxon>
        <taxon>Thermoascaceae</taxon>
        <taxon>Paecilomyces</taxon>
    </lineage>
</organism>
<comment type="caution">
    <text evidence="2">The sequence shown here is derived from an EMBL/GenBank/DDBJ whole genome shotgun (WGS) entry which is preliminary data.</text>
</comment>
<dbReference type="GO" id="GO:0016301">
    <property type="term" value="F:kinase activity"/>
    <property type="evidence" value="ECO:0007669"/>
    <property type="project" value="UniProtKB-KW"/>
</dbReference>
<dbReference type="GO" id="GO:0005739">
    <property type="term" value="C:mitochondrion"/>
    <property type="evidence" value="ECO:0007669"/>
    <property type="project" value="TreeGrafter"/>
</dbReference>
<sequence length="601" mass="69537">MLGATVRKNCHLFHFTHQLDLFLLPTPQKSFNSLSTHFIRRRRTCSFQTSSSSRCLSTTVTPANSTPRQDLFSYTSGRYLYNENLRFAERYVEFNVEALKTIAARSVGRKNVTHIRKLAEGGFNRVFLLTMEDGLEVIAKIPYLLTVPKTFTTESEVATLDFLHSRGIPVPRVYTYSSKSDNPVGTEYIIMQKAPGRPLEERWFDLTPQERVRLVMSYVEIERKLFSIPFGSYGSLYYRDSLPSHARADLYASPHGAYEGDDENRFCIGPSADYMFWRGKRALFEVDRGPWKDPRDYVRSVGQRELEWTRKFGKPQQNDFPHNNFLKGDISPTGYIDLLEQYISLSPYILPRDRENSLNKPTLRHPDLNPPNVFISDSCGVSCIVDWQHSSILPLLLTAGNPPLFENPDSEPPKGLEKPCLPEDYASLSPEEKSHANELHRRRALFYLYMVLNGRDNKAHLDALRYPLLLLRQHAVDSAGRQWSGNIITLKGALLRLATHWGQLVDGNQEQIQCPVHFDPKEAEEFLLIEDNWFTATILLEHWRSILDYLDQDGWVRHESYEDVVEKNHQLKKEWLAAADDEDDFISVDRFWPFQDHEELD</sequence>
<dbReference type="PANTHER" id="PTHR36091:SF2">
    <property type="entry name" value="AMINOGLYCOSIDE PHOSPHOTRANSFERASE DOMAIN-CONTAINING PROTEIN"/>
    <property type="match status" value="1"/>
</dbReference>
<dbReference type="RefSeq" id="XP_028481860.1">
    <property type="nucleotide sequence ID" value="XM_028629246.1"/>
</dbReference>
<dbReference type="Gene3D" id="3.30.200.20">
    <property type="entry name" value="Phosphorylase Kinase, domain 1"/>
    <property type="match status" value="1"/>
</dbReference>
<evidence type="ECO:0000313" key="2">
    <source>
        <dbReference type="EMBL" id="RWQ92215.1"/>
    </source>
</evidence>
<dbReference type="GeneID" id="39598523"/>
<dbReference type="VEuPathDB" id="FungiDB:C8Q69DRAFT_447896"/>
<evidence type="ECO:0000259" key="1">
    <source>
        <dbReference type="Pfam" id="PF01636"/>
    </source>
</evidence>
<dbReference type="InterPro" id="IPR002575">
    <property type="entry name" value="Aminoglycoside_PTrfase"/>
</dbReference>
<reference evidence="2 3" key="1">
    <citation type="journal article" date="2018" name="Front. Microbiol.">
        <title>Genomic and genetic insights into a cosmopolitan fungus, Paecilomyces variotii (Eurotiales).</title>
        <authorList>
            <person name="Urquhart A.S."/>
            <person name="Mondo S.J."/>
            <person name="Makela M.R."/>
            <person name="Hane J.K."/>
            <person name="Wiebenga A."/>
            <person name="He G."/>
            <person name="Mihaltcheva S."/>
            <person name="Pangilinan J."/>
            <person name="Lipzen A."/>
            <person name="Barry K."/>
            <person name="de Vries R.P."/>
            <person name="Grigoriev I.V."/>
            <person name="Idnurm A."/>
        </authorList>
    </citation>
    <scope>NUCLEOTIDE SEQUENCE [LARGE SCALE GENOMIC DNA]</scope>
    <source>
        <strain evidence="2 3">CBS 101075</strain>
    </source>
</reference>
<dbReference type="InterPro" id="IPR051035">
    <property type="entry name" value="Mito_inheritance_9"/>
</dbReference>
<keyword evidence="3" id="KW-1185">Reference proteome</keyword>
<dbReference type="STRING" id="264951.A0A443HKC2"/>
<name>A0A443HKC2_BYSSP</name>
<protein>
    <submittedName>
        <fullName evidence="2">Kinase-like domain-containing protein</fullName>
    </submittedName>
</protein>
<gene>
    <name evidence="2" type="ORF">C8Q69DRAFT_447896</name>
</gene>
<accession>A0A443HKC2</accession>
<dbReference type="Pfam" id="PF01636">
    <property type="entry name" value="APH"/>
    <property type="match status" value="1"/>
</dbReference>
<keyword evidence="2" id="KW-0808">Transferase</keyword>
<feature type="domain" description="Aminoglycoside phosphotransferase" evidence="1">
    <location>
        <begin position="115"/>
        <end position="244"/>
    </location>
</feature>
<dbReference type="EMBL" id="RCNU01000014">
    <property type="protein sequence ID" value="RWQ92215.1"/>
    <property type="molecule type" value="Genomic_DNA"/>
</dbReference>
<dbReference type="Proteomes" id="UP000283841">
    <property type="component" value="Unassembled WGS sequence"/>
</dbReference>
<dbReference type="SUPFAM" id="SSF56112">
    <property type="entry name" value="Protein kinase-like (PK-like)"/>
    <property type="match status" value="1"/>
</dbReference>
<dbReference type="AlphaFoldDB" id="A0A443HKC2"/>